<dbReference type="EMBL" id="JBBPHU010000001">
    <property type="protein sequence ID" value="KAK7524082.1"/>
    <property type="molecule type" value="Genomic_DNA"/>
</dbReference>
<feature type="domain" description="Transcription regulator Rua1 C-terminal" evidence="2">
    <location>
        <begin position="439"/>
        <end position="539"/>
    </location>
</feature>
<proteinExistence type="predicted"/>
<feature type="compositionally biased region" description="Polar residues" evidence="1">
    <location>
        <begin position="81"/>
        <end position="99"/>
    </location>
</feature>
<evidence type="ECO:0000313" key="4">
    <source>
        <dbReference type="Proteomes" id="UP001363622"/>
    </source>
</evidence>
<feature type="compositionally biased region" description="Polar residues" evidence="1">
    <location>
        <begin position="235"/>
        <end position="249"/>
    </location>
</feature>
<dbReference type="InterPro" id="IPR028012">
    <property type="entry name" value="Rua1_C"/>
</dbReference>
<dbReference type="PANTHER" id="PTHR28125:SF3">
    <property type="entry name" value="TRANSCRIPTION REGULATOR RUA1 C-TERMINAL DOMAIN-CONTAINING PROTEIN"/>
    <property type="match status" value="1"/>
</dbReference>
<feature type="region of interest" description="Disordered" evidence="1">
    <location>
        <begin position="405"/>
        <end position="424"/>
    </location>
</feature>
<feature type="compositionally biased region" description="Polar residues" evidence="1">
    <location>
        <begin position="267"/>
        <end position="297"/>
    </location>
</feature>
<reference evidence="3 4" key="1">
    <citation type="submission" date="2024-04" db="EMBL/GenBank/DDBJ databases">
        <title>Phyllosticta paracitricarpa is synonymous to the EU quarantine fungus P. citricarpa based on phylogenomic analyses.</title>
        <authorList>
            <consortium name="Lawrence Berkeley National Laboratory"/>
            <person name="Van Ingen-Buijs V.A."/>
            <person name="Van Westerhoven A.C."/>
            <person name="Haridas S."/>
            <person name="Skiadas P."/>
            <person name="Martin F."/>
            <person name="Groenewald J.Z."/>
            <person name="Crous P.W."/>
            <person name="Seidl M.F."/>
        </authorList>
    </citation>
    <scope>NUCLEOTIDE SEQUENCE [LARGE SCALE GENOMIC DNA]</scope>
    <source>
        <strain evidence="3 4">CBS 123371</strain>
    </source>
</reference>
<keyword evidence="4" id="KW-1185">Reference proteome</keyword>
<evidence type="ECO:0000313" key="3">
    <source>
        <dbReference type="EMBL" id="KAK7524082.1"/>
    </source>
</evidence>
<evidence type="ECO:0000256" key="1">
    <source>
        <dbReference type="SAM" id="MobiDB-lite"/>
    </source>
</evidence>
<accession>A0ABR1L1I1</accession>
<sequence>MDFNASSHYVPAHGSPYVFVQDPSRNANQIMYPYGTGSVQQSTAQPHISEPASRPYQPSSTWSVSQPDIMAVTAASNRSSISGTSWTSAQSLDVPSTAGQRPASMNGPVYHPRYSWQSNQSTSGDYYSRPVMDTDSSWGQKACIMDIPNMDQDMHDLNPAGHAGGDENNPIIDLRQCADANSTNYLQNPRQRLSSASVSTSSTGFMPEMGTCEDYSEPDSVSYAASDMENWGNYDPTSNLLSPLTSPQRNDPVRTVSRGKTSPGPQPSQGVIRSSPYSMDTNRQNRWSIAGPTSTPSLAPAGRKVQDRYSTMYSQRLNPPHKSYHSMPAWPQQVMNMQQPGMLSSQQQQQLPSTHGPYFSSPGGRIQLDAPRPLPSQSFYGLLQSNDHHSGCSAHFADFSEPPNLYQSLEQQPCDPPESDMHPSDPDMVPKEQEFRFEGDLYTPRWVRGHGNKREGWCGLCKPGRWLVLKNSAYWYDKSFTHGVSANTGGAFQGPKETRRAEGNLDVWEGLCGTCGEWVALVSSKKKGTTWFRHAYKCHAHPKAKDGPKRRRETLAQLSNQNVGAVPVVQPSSTGSASSRPESSRGVGDMKHEPQQHQHPSLNTFFAGHRGHHPQIDSAVDMSDPRNSNHNSPSPHNHHQQNHQAYADLVGMQGGSGFGGAGSPSGGSRQLNQGGYPSSWAGMI</sequence>
<dbReference type="Proteomes" id="UP001363622">
    <property type="component" value="Unassembled WGS sequence"/>
</dbReference>
<feature type="region of interest" description="Disordered" evidence="1">
    <location>
        <begin position="185"/>
        <end position="218"/>
    </location>
</feature>
<evidence type="ECO:0000259" key="2">
    <source>
        <dbReference type="Pfam" id="PF14616"/>
    </source>
</evidence>
<comment type="caution">
    <text evidence="3">The sequence shown here is derived from an EMBL/GenBank/DDBJ whole genome shotgun (WGS) entry which is preliminary data.</text>
</comment>
<feature type="region of interest" description="Disordered" evidence="1">
    <location>
        <begin position="81"/>
        <end position="116"/>
    </location>
</feature>
<feature type="compositionally biased region" description="Gly residues" evidence="1">
    <location>
        <begin position="652"/>
        <end position="665"/>
    </location>
</feature>
<feature type="region of interest" description="Disordered" evidence="1">
    <location>
        <begin position="37"/>
        <end position="62"/>
    </location>
</feature>
<feature type="region of interest" description="Disordered" evidence="1">
    <location>
        <begin position="558"/>
        <end position="684"/>
    </location>
</feature>
<gene>
    <name evidence="3" type="ORF">IWZ03DRAFT_17657</name>
</gene>
<dbReference type="PANTHER" id="PTHR28125">
    <property type="entry name" value="MEIOTIC EXPRESSION UP-REGULATED PROTEIN 26"/>
    <property type="match status" value="1"/>
</dbReference>
<name>A0ABR1L1I1_9PEZI</name>
<organism evidence="3 4">
    <name type="scientific">Phyllosticta citriasiana</name>
    <dbReference type="NCBI Taxonomy" id="595635"/>
    <lineage>
        <taxon>Eukaryota</taxon>
        <taxon>Fungi</taxon>
        <taxon>Dikarya</taxon>
        <taxon>Ascomycota</taxon>
        <taxon>Pezizomycotina</taxon>
        <taxon>Dothideomycetes</taxon>
        <taxon>Dothideomycetes incertae sedis</taxon>
        <taxon>Botryosphaeriales</taxon>
        <taxon>Phyllostictaceae</taxon>
        <taxon>Phyllosticta</taxon>
    </lineage>
</organism>
<feature type="region of interest" description="Disordered" evidence="1">
    <location>
        <begin position="234"/>
        <end position="303"/>
    </location>
</feature>
<protein>
    <recommendedName>
        <fullName evidence="2">Transcription regulator Rua1 C-terminal domain-containing protein</fullName>
    </recommendedName>
</protein>
<feature type="compositionally biased region" description="Low complexity" evidence="1">
    <location>
        <begin position="194"/>
        <end position="203"/>
    </location>
</feature>
<feature type="compositionally biased region" description="Polar residues" evidence="1">
    <location>
        <begin position="570"/>
        <end position="581"/>
    </location>
</feature>
<feature type="compositionally biased region" description="Polar residues" evidence="1">
    <location>
        <begin position="37"/>
        <end position="46"/>
    </location>
</feature>
<dbReference type="Pfam" id="PF14616">
    <property type="entry name" value="Rua1_C"/>
    <property type="match status" value="1"/>
</dbReference>